<dbReference type="PANTHER" id="PTHR21666">
    <property type="entry name" value="PEPTIDASE-RELATED"/>
    <property type="match status" value="1"/>
</dbReference>
<feature type="compositionally biased region" description="Polar residues" evidence="8">
    <location>
        <begin position="10"/>
        <end position="20"/>
    </location>
</feature>
<dbReference type="InterPro" id="IPR011055">
    <property type="entry name" value="Dup_hybrid_motif"/>
</dbReference>
<evidence type="ECO:0000256" key="1">
    <source>
        <dbReference type="ARBA" id="ARBA00001947"/>
    </source>
</evidence>
<keyword evidence="3" id="KW-0645">Protease</keyword>
<evidence type="ECO:0000256" key="9">
    <source>
        <dbReference type="SAM" id="Phobius"/>
    </source>
</evidence>
<dbReference type="PANTHER" id="PTHR21666:SF288">
    <property type="entry name" value="CELL DIVISION PROTEIN YTFB"/>
    <property type="match status" value="1"/>
</dbReference>
<dbReference type="SUPFAM" id="SSF51261">
    <property type="entry name" value="Duplicated hybrid motif"/>
    <property type="match status" value="1"/>
</dbReference>
<protein>
    <submittedName>
        <fullName evidence="12">Peptidoglycan DD-metalloendopeptidase family protein</fullName>
    </submittedName>
</protein>
<evidence type="ECO:0000313" key="13">
    <source>
        <dbReference type="Proteomes" id="UP001176468"/>
    </source>
</evidence>
<sequence>MGAHGDDDTSFNPKTWLSSSDPEPPADKTPPPATKNTSGDEPSFDLRSWGNSAEPAPPPPPAPAPPPPPSAAPPPPADPGAATRKTRLLLASGSCAVLLAVGAGVAFVARPGVIGSKTVQAADAAVANATGPVDPEAVATTGPAVPSRRTLVVGSAAEIVDALKAAGVMPRDIESIRKASVVFGDTAGEIKLAFDIQGPDGNAQLLNFEATRADGSGVTLTRGADGNFGSKAISADLETKIKVVRGELDGTSFYTSAVTAGVTDSLIGDFANAFSFDFDMQREVAPGDIFEAAFEQAYNPSGEAVGVPKLLYVSLQTAAKSRALYRFLAPGEKEPKWYDGNGKSTQRALMRTPVDAARISSGFGWRVHPVLGYMKLHKGTDFAAPIGTPIYASGDGVVVWAAMKGPNGNLTKIQHDNGWMTLYLHQKLFMPGIVPGARVHQGEKIGEIGLTGRTTGPHLHYEVHINGEPVNPLEIDMSAGGGVQKGLEGPALAAFVKERNRIDKSRASAAN</sequence>
<keyword evidence="7" id="KW-0482">Metalloprotease</keyword>
<feature type="transmembrane region" description="Helical" evidence="9">
    <location>
        <begin position="88"/>
        <end position="109"/>
    </location>
</feature>
<dbReference type="InterPro" id="IPR050570">
    <property type="entry name" value="Cell_wall_metabolism_enzyme"/>
</dbReference>
<comment type="cofactor">
    <cofactor evidence="1">
        <name>Zn(2+)</name>
        <dbReference type="ChEBI" id="CHEBI:29105"/>
    </cofactor>
</comment>
<evidence type="ECO:0000256" key="5">
    <source>
        <dbReference type="ARBA" id="ARBA00022801"/>
    </source>
</evidence>
<evidence type="ECO:0000256" key="6">
    <source>
        <dbReference type="ARBA" id="ARBA00022833"/>
    </source>
</evidence>
<feature type="domain" description="Csd3-like second N-terminal" evidence="11">
    <location>
        <begin position="241"/>
        <end position="363"/>
    </location>
</feature>
<dbReference type="Gene3D" id="3.10.450.350">
    <property type="match status" value="1"/>
</dbReference>
<keyword evidence="13" id="KW-1185">Reference proteome</keyword>
<evidence type="ECO:0000256" key="8">
    <source>
        <dbReference type="SAM" id="MobiDB-lite"/>
    </source>
</evidence>
<feature type="compositionally biased region" description="Pro residues" evidence="8">
    <location>
        <begin position="55"/>
        <end position="78"/>
    </location>
</feature>
<comment type="caution">
    <text evidence="12">The sequence shown here is derived from an EMBL/GenBank/DDBJ whole genome shotgun (WGS) entry which is preliminary data.</text>
</comment>
<keyword evidence="5" id="KW-0378">Hydrolase</keyword>
<feature type="domain" description="M23ase beta-sheet core" evidence="10">
    <location>
        <begin position="376"/>
        <end position="472"/>
    </location>
</feature>
<evidence type="ECO:0000256" key="4">
    <source>
        <dbReference type="ARBA" id="ARBA00022723"/>
    </source>
</evidence>
<dbReference type="Gene3D" id="2.70.70.10">
    <property type="entry name" value="Glucose Permease (Domain IIA)"/>
    <property type="match status" value="1"/>
</dbReference>
<accession>A0ABT9A3M4</accession>
<evidence type="ECO:0000259" key="11">
    <source>
        <dbReference type="Pfam" id="PF19425"/>
    </source>
</evidence>
<evidence type="ECO:0000256" key="3">
    <source>
        <dbReference type="ARBA" id="ARBA00022670"/>
    </source>
</evidence>
<keyword evidence="9" id="KW-0812">Transmembrane</keyword>
<dbReference type="InterPro" id="IPR016047">
    <property type="entry name" value="M23ase_b-sheet_dom"/>
</dbReference>
<name>A0ABT9A3M4_9SPHN</name>
<dbReference type="Pfam" id="PF19425">
    <property type="entry name" value="Csd3_N2"/>
    <property type="match status" value="1"/>
</dbReference>
<dbReference type="Proteomes" id="UP001176468">
    <property type="component" value="Unassembled WGS sequence"/>
</dbReference>
<keyword evidence="9" id="KW-0472">Membrane</keyword>
<dbReference type="EMBL" id="JAUQSZ010000011">
    <property type="protein sequence ID" value="MDO7843815.1"/>
    <property type="molecule type" value="Genomic_DNA"/>
</dbReference>
<keyword evidence="4" id="KW-0479">Metal-binding</keyword>
<proteinExistence type="predicted"/>
<dbReference type="CDD" id="cd12797">
    <property type="entry name" value="M23_peptidase"/>
    <property type="match status" value="1"/>
</dbReference>
<keyword evidence="6" id="KW-0862">Zinc</keyword>
<dbReference type="Pfam" id="PF01551">
    <property type="entry name" value="Peptidase_M23"/>
    <property type="match status" value="1"/>
</dbReference>
<evidence type="ECO:0000259" key="10">
    <source>
        <dbReference type="Pfam" id="PF01551"/>
    </source>
</evidence>
<comment type="subcellular location">
    <subcellularLocation>
        <location evidence="2">Cell envelope</location>
    </subcellularLocation>
</comment>
<evidence type="ECO:0000313" key="12">
    <source>
        <dbReference type="EMBL" id="MDO7843815.1"/>
    </source>
</evidence>
<feature type="region of interest" description="Disordered" evidence="8">
    <location>
        <begin position="1"/>
        <end position="82"/>
    </location>
</feature>
<evidence type="ECO:0000256" key="2">
    <source>
        <dbReference type="ARBA" id="ARBA00004196"/>
    </source>
</evidence>
<keyword evidence="9" id="KW-1133">Transmembrane helix</keyword>
<dbReference type="InterPro" id="IPR045834">
    <property type="entry name" value="Csd3_N2"/>
</dbReference>
<reference evidence="12" key="1">
    <citation type="submission" date="2023-07" db="EMBL/GenBank/DDBJ databases">
        <authorList>
            <person name="Kim M.K."/>
        </authorList>
    </citation>
    <scope>NUCLEOTIDE SEQUENCE</scope>
    <source>
        <strain evidence="12">CA1-15</strain>
    </source>
</reference>
<gene>
    <name evidence="12" type="ORF">Q5H94_15895</name>
</gene>
<organism evidence="12 13">
    <name type="scientific">Sphingomonas immobilis</name>
    <dbReference type="NCBI Taxonomy" id="3063997"/>
    <lineage>
        <taxon>Bacteria</taxon>
        <taxon>Pseudomonadati</taxon>
        <taxon>Pseudomonadota</taxon>
        <taxon>Alphaproteobacteria</taxon>
        <taxon>Sphingomonadales</taxon>
        <taxon>Sphingomonadaceae</taxon>
        <taxon>Sphingomonas</taxon>
    </lineage>
</organism>
<dbReference type="RefSeq" id="WP_304562274.1">
    <property type="nucleotide sequence ID" value="NZ_JAUQSZ010000011.1"/>
</dbReference>
<evidence type="ECO:0000256" key="7">
    <source>
        <dbReference type="ARBA" id="ARBA00023049"/>
    </source>
</evidence>